<dbReference type="PANTHER" id="PTHR33121:SF70">
    <property type="entry name" value="SIGNALING PROTEIN YKOW"/>
    <property type="match status" value="1"/>
</dbReference>
<dbReference type="GO" id="GO:0071111">
    <property type="term" value="F:cyclic-guanylate-specific phosphodiesterase activity"/>
    <property type="evidence" value="ECO:0007669"/>
    <property type="project" value="InterPro"/>
</dbReference>
<dbReference type="InterPro" id="IPR011990">
    <property type="entry name" value="TPR-like_helical_dom_sf"/>
</dbReference>
<accession>Q0AMA0</accession>
<dbReference type="SUPFAM" id="SSF55073">
    <property type="entry name" value="Nucleotide cyclase"/>
    <property type="match status" value="1"/>
</dbReference>
<dbReference type="SUPFAM" id="SSF141868">
    <property type="entry name" value="EAL domain-like"/>
    <property type="match status" value="1"/>
</dbReference>
<dbReference type="HOGENOM" id="CLU_349447_0_0_5"/>
<dbReference type="Gene3D" id="1.25.40.10">
    <property type="entry name" value="Tetratricopeptide repeat domain"/>
    <property type="match status" value="2"/>
</dbReference>
<dbReference type="SUPFAM" id="SSF48452">
    <property type="entry name" value="TPR-like"/>
    <property type="match status" value="1"/>
</dbReference>
<name>Q0AMA0_MARMM</name>
<dbReference type="eggNOG" id="COG2200">
    <property type="taxonomic scope" value="Bacteria"/>
</dbReference>
<dbReference type="SMART" id="SM00267">
    <property type="entry name" value="GGDEF"/>
    <property type="match status" value="1"/>
</dbReference>
<gene>
    <name evidence="3" type="ordered locus">Mmar10_2301</name>
</gene>
<dbReference type="eggNOG" id="COG0457">
    <property type="taxonomic scope" value="Bacteria"/>
</dbReference>
<dbReference type="InterPro" id="IPR019734">
    <property type="entry name" value="TPR_rpt"/>
</dbReference>
<dbReference type="CDD" id="cd01948">
    <property type="entry name" value="EAL"/>
    <property type="match status" value="1"/>
</dbReference>
<feature type="domain" description="EAL" evidence="2">
    <location>
        <begin position="547"/>
        <end position="797"/>
    </location>
</feature>
<dbReference type="InterPro" id="IPR000160">
    <property type="entry name" value="GGDEF_dom"/>
</dbReference>
<dbReference type="Proteomes" id="UP000001964">
    <property type="component" value="Chromosome"/>
</dbReference>
<evidence type="ECO:0000256" key="1">
    <source>
        <dbReference type="PROSITE-ProRule" id="PRU00339"/>
    </source>
</evidence>
<dbReference type="SMART" id="SM00028">
    <property type="entry name" value="TPR"/>
    <property type="match status" value="4"/>
</dbReference>
<dbReference type="InterPro" id="IPR001633">
    <property type="entry name" value="EAL_dom"/>
</dbReference>
<feature type="repeat" description="TPR" evidence="1">
    <location>
        <begin position="72"/>
        <end position="105"/>
    </location>
</feature>
<evidence type="ECO:0000259" key="2">
    <source>
        <dbReference type="PROSITE" id="PS50883"/>
    </source>
</evidence>
<evidence type="ECO:0000313" key="4">
    <source>
        <dbReference type="Proteomes" id="UP000001964"/>
    </source>
</evidence>
<dbReference type="EMBL" id="CP000449">
    <property type="protein sequence ID" value="ABI66593.1"/>
    <property type="molecule type" value="Genomic_DNA"/>
</dbReference>
<protein>
    <submittedName>
        <fullName evidence="3">Diguanylate cyclase/phosphodiesterase</fullName>
    </submittedName>
</protein>
<sequence length="806" mass="88626">MADPTAALSLAERAEVLAGQLINNERDEALATAEWLQSEALTRMGRAEDAHPHALEALARLGAAPAETKLLADIFTSLGRIEKVLGEHGEALEHYQRAYEIYRDLDERRSESIALQSMASIYSDAQQFERAVEYFRSALERFQDPSLDLAAHNNLANALTQIGRYDEAAASFEQARTLAQSMGSAILEARVLNNLANMQLEQADHDAAEISIDAAFALVEDDGTFEWLRFFWGVRAQIAYGRGETRRAVNFLSVAFHDVEVETTSQNYMELHGRAAEIYAEHGDWVSAYAHLRAFKRLTDERAAFATSANSALVGAQFDFTEQELEIQQLRSAGLEQALALARARQSRNLMIAFGIGAACLCLAGFVYARSRVARAKAQALSEVLYTDASTGLPTHAAMLRDLAEITAKTGAAPAVIAVQIKRRKHLSGALGYHIYARFEAAIAARLAGGNYPVTVYRLLPGLFGLLQPSEDTRDASVVARDVTGLFDTPVQVDDLNIDVGIICGLAQGEDAETAIRQAHLAIDQARRLNLTQAVFDKDMYGNPAANLSLMSEMMRATEKGEMSLYYQPKLKVRTGRYESVEALSRWFHPDRGFISPDQFIPQAEETGHIRPFTEWVIRQSIEDQKRLLAEGKPIAVAINISGALVGDPEFARKARSMIVGASGPITLEITETAVMTNPEKAIEHLNAWRESGARISIDDYGTGQSSLAYLQMIPSDELKLDRQFVSNLNANARGRMLIKSTIDLAHNLGLEVVAEGVETETDLAALKLLGSDWIQGYHLSRPLPISELAEFLAVPEETMLRSQSS</sequence>
<dbReference type="InterPro" id="IPR050706">
    <property type="entry name" value="Cyclic-di-GMP_PDE-like"/>
</dbReference>
<dbReference type="eggNOG" id="COG2199">
    <property type="taxonomic scope" value="Bacteria"/>
</dbReference>
<evidence type="ECO:0000313" key="3">
    <source>
        <dbReference type="EMBL" id="ABI66593.1"/>
    </source>
</evidence>
<dbReference type="PANTHER" id="PTHR33121">
    <property type="entry name" value="CYCLIC DI-GMP PHOSPHODIESTERASE PDEF"/>
    <property type="match status" value="1"/>
</dbReference>
<organism evidence="3 4">
    <name type="scientific">Maricaulis maris (strain MCS10)</name>
    <name type="common">Caulobacter maris</name>
    <dbReference type="NCBI Taxonomy" id="394221"/>
    <lineage>
        <taxon>Bacteria</taxon>
        <taxon>Pseudomonadati</taxon>
        <taxon>Pseudomonadota</taxon>
        <taxon>Alphaproteobacteria</taxon>
        <taxon>Maricaulales</taxon>
        <taxon>Maricaulaceae</taxon>
        <taxon>Maricaulis</taxon>
    </lineage>
</organism>
<keyword evidence="1" id="KW-0802">TPR repeat</keyword>
<dbReference type="InterPro" id="IPR029787">
    <property type="entry name" value="Nucleotide_cyclase"/>
</dbReference>
<proteinExistence type="predicted"/>
<feature type="repeat" description="TPR" evidence="1">
    <location>
        <begin position="149"/>
        <end position="182"/>
    </location>
</feature>
<dbReference type="InterPro" id="IPR043128">
    <property type="entry name" value="Rev_trsase/Diguanyl_cyclase"/>
</dbReference>
<reference evidence="3 4" key="1">
    <citation type="submission" date="2006-08" db="EMBL/GenBank/DDBJ databases">
        <title>Complete sequence of Maricaulis maris MCS10.</title>
        <authorList>
            <consortium name="US DOE Joint Genome Institute"/>
            <person name="Copeland A."/>
            <person name="Lucas S."/>
            <person name="Lapidus A."/>
            <person name="Barry K."/>
            <person name="Detter J.C."/>
            <person name="Glavina del Rio T."/>
            <person name="Hammon N."/>
            <person name="Israni S."/>
            <person name="Dalin E."/>
            <person name="Tice H."/>
            <person name="Pitluck S."/>
            <person name="Saunders E."/>
            <person name="Brettin T."/>
            <person name="Bruce D."/>
            <person name="Han C."/>
            <person name="Tapia R."/>
            <person name="Gilna P."/>
            <person name="Schmutz J."/>
            <person name="Larimer F."/>
            <person name="Land M."/>
            <person name="Hauser L."/>
            <person name="Kyrpides N."/>
            <person name="Mikhailova N."/>
            <person name="Viollier P."/>
            <person name="Stephens C."/>
            <person name="Richardson P."/>
        </authorList>
    </citation>
    <scope>NUCLEOTIDE SEQUENCE [LARGE SCALE GENOMIC DNA]</scope>
    <source>
        <strain evidence="3 4">MCS10</strain>
    </source>
</reference>
<dbReference type="Gene3D" id="3.20.20.450">
    <property type="entry name" value="EAL domain"/>
    <property type="match status" value="1"/>
</dbReference>
<keyword evidence="4" id="KW-1185">Reference proteome</keyword>
<dbReference type="KEGG" id="mmr:Mmar10_2301"/>
<dbReference type="SMART" id="SM00052">
    <property type="entry name" value="EAL"/>
    <property type="match status" value="1"/>
</dbReference>
<dbReference type="Pfam" id="PF00563">
    <property type="entry name" value="EAL"/>
    <property type="match status" value="1"/>
</dbReference>
<dbReference type="InterPro" id="IPR035919">
    <property type="entry name" value="EAL_sf"/>
</dbReference>
<dbReference type="Pfam" id="PF13424">
    <property type="entry name" value="TPR_12"/>
    <property type="match status" value="2"/>
</dbReference>
<dbReference type="AlphaFoldDB" id="Q0AMA0"/>
<dbReference type="PROSITE" id="PS50005">
    <property type="entry name" value="TPR"/>
    <property type="match status" value="3"/>
</dbReference>
<dbReference type="PROSITE" id="PS50883">
    <property type="entry name" value="EAL"/>
    <property type="match status" value="1"/>
</dbReference>
<feature type="repeat" description="TPR" evidence="1">
    <location>
        <begin position="112"/>
        <end position="145"/>
    </location>
</feature>
<dbReference type="STRING" id="394221.Mmar10_2301"/>
<dbReference type="Gene3D" id="3.30.70.270">
    <property type="match status" value="1"/>
</dbReference>